<dbReference type="GO" id="GO:0005886">
    <property type="term" value="C:plasma membrane"/>
    <property type="evidence" value="ECO:0007669"/>
    <property type="project" value="UniProtKB-SubCell"/>
</dbReference>
<evidence type="ECO:0000256" key="4">
    <source>
        <dbReference type="ARBA" id="ARBA00022692"/>
    </source>
</evidence>
<dbReference type="PANTHER" id="PTHR34184:SF4">
    <property type="entry name" value="UPF0718 PROTEIN YCGR"/>
    <property type="match status" value="1"/>
</dbReference>
<organism evidence="8 9">
    <name type="scientific">Candidatus Thalassospirochaeta sargassi</name>
    <dbReference type="NCBI Taxonomy" id="3119039"/>
    <lineage>
        <taxon>Bacteria</taxon>
        <taxon>Pseudomonadati</taxon>
        <taxon>Spirochaetota</taxon>
        <taxon>Spirochaetia</taxon>
        <taxon>Spirochaetales</taxon>
        <taxon>Spirochaetaceae</taxon>
        <taxon>Candidatus Thalassospirochaeta</taxon>
    </lineage>
</organism>
<dbReference type="PANTHER" id="PTHR34184">
    <property type="entry name" value="UPF0718 PROTEIN YCGR"/>
    <property type="match status" value="1"/>
</dbReference>
<feature type="transmembrane region" description="Helical" evidence="7">
    <location>
        <begin position="187"/>
        <end position="210"/>
    </location>
</feature>
<dbReference type="InterPro" id="IPR005524">
    <property type="entry name" value="DUF318"/>
</dbReference>
<feature type="transmembrane region" description="Helical" evidence="7">
    <location>
        <begin position="122"/>
        <end position="139"/>
    </location>
</feature>
<dbReference type="AlphaFoldDB" id="A0AAJ1MIW7"/>
<dbReference type="EMBL" id="JAQQAL010000011">
    <property type="protein sequence ID" value="MDC7226007.1"/>
    <property type="molecule type" value="Genomic_DNA"/>
</dbReference>
<evidence type="ECO:0000256" key="6">
    <source>
        <dbReference type="ARBA" id="ARBA00023136"/>
    </source>
</evidence>
<comment type="subcellular location">
    <subcellularLocation>
        <location evidence="1">Cell membrane</location>
        <topology evidence="1">Multi-pass membrane protein</topology>
    </subcellularLocation>
</comment>
<evidence type="ECO:0000313" key="9">
    <source>
        <dbReference type="Proteomes" id="UP001221217"/>
    </source>
</evidence>
<dbReference type="Pfam" id="PF03773">
    <property type="entry name" value="ArsP_1"/>
    <property type="match status" value="1"/>
</dbReference>
<feature type="transmembrane region" description="Helical" evidence="7">
    <location>
        <begin position="87"/>
        <end position="110"/>
    </location>
</feature>
<feature type="transmembrane region" description="Helical" evidence="7">
    <location>
        <begin position="12"/>
        <end position="33"/>
    </location>
</feature>
<evidence type="ECO:0000313" key="8">
    <source>
        <dbReference type="EMBL" id="MDC7226007.1"/>
    </source>
</evidence>
<feature type="transmembrane region" description="Helical" evidence="7">
    <location>
        <begin position="240"/>
        <end position="260"/>
    </location>
</feature>
<comment type="caution">
    <text evidence="8">The sequence shown here is derived from an EMBL/GenBank/DDBJ whole genome shotgun (WGS) entry which is preliminary data.</text>
</comment>
<sequence length="310" mass="33832">MLDTFREASLYFIAVILEASGFMLIGCLVGSLIEEFLPDNTIPKLIGNKPIAGILIAGLIGILFPICECAIVPVIRKLIKKGTPTPIAITFMLAVPIVNPVVGFSTYIAFSNNLEIAGLRLASGYFLAVLIGMLTLFIFKDGIDSQIIQSHAHSHDHCHHCSTVVIKSPGSRVKRLIEHTWTEFTEIAGFLFIGAGIAAIFRSSIPLAFLGNLKNVPGLSTLFMMAAAFILNLCSEADAFIAGSFTSLFSPAPLLAFMLVGPMLDIKLLIMYRTVFKPKLIIWLSVTIIVSVFLWVSILNFTGFIPELRR</sequence>
<gene>
    <name evidence="8" type="ORF">PQJ61_04500</name>
</gene>
<evidence type="ECO:0000256" key="7">
    <source>
        <dbReference type="SAM" id="Phobius"/>
    </source>
</evidence>
<feature type="transmembrane region" description="Helical" evidence="7">
    <location>
        <begin position="216"/>
        <end position="233"/>
    </location>
</feature>
<feature type="transmembrane region" description="Helical" evidence="7">
    <location>
        <begin position="53"/>
        <end position="75"/>
    </location>
</feature>
<comment type="similarity">
    <text evidence="2">Belongs to the UPF0718 family.</text>
</comment>
<keyword evidence="5 7" id="KW-1133">Transmembrane helix</keyword>
<evidence type="ECO:0000256" key="3">
    <source>
        <dbReference type="ARBA" id="ARBA00022475"/>
    </source>
</evidence>
<keyword evidence="3" id="KW-1003">Cell membrane</keyword>
<keyword evidence="6 7" id="KW-0472">Membrane</keyword>
<reference evidence="8 9" key="1">
    <citation type="submission" date="2022-12" db="EMBL/GenBank/DDBJ databases">
        <title>Metagenome assembled genome from gulf of manar.</title>
        <authorList>
            <person name="Kohli P."/>
            <person name="Pk S."/>
            <person name="Venkata Ramana C."/>
            <person name="Sasikala C."/>
        </authorList>
    </citation>
    <scope>NUCLEOTIDE SEQUENCE [LARGE SCALE GENOMIC DNA]</scope>
    <source>
        <strain evidence="8">JB008</strain>
    </source>
</reference>
<protein>
    <submittedName>
        <fullName evidence="8">Permease</fullName>
    </submittedName>
</protein>
<feature type="transmembrane region" description="Helical" evidence="7">
    <location>
        <begin position="280"/>
        <end position="305"/>
    </location>
</feature>
<accession>A0AAJ1MIW7</accession>
<keyword evidence="4 7" id="KW-0812">Transmembrane</keyword>
<dbReference type="InterPro" id="IPR052923">
    <property type="entry name" value="UPF0718"/>
</dbReference>
<evidence type="ECO:0000256" key="2">
    <source>
        <dbReference type="ARBA" id="ARBA00006386"/>
    </source>
</evidence>
<evidence type="ECO:0000256" key="5">
    <source>
        <dbReference type="ARBA" id="ARBA00022989"/>
    </source>
</evidence>
<name>A0AAJ1MIW7_9SPIO</name>
<proteinExistence type="inferred from homology"/>
<dbReference type="Proteomes" id="UP001221217">
    <property type="component" value="Unassembled WGS sequence"/>
</dbReference>
<evidence type="ECO:0000256" key="1">
    <source>
        <dbReference type="ARBA" id="ARBA00004651"/>
    </source>
</evidence>